<reference evidence="2" key="1">
    <citation type="submission" date="2021-01" db="EMBL/GenBank/DDBJ databases">
        <authorList>
            <person name="Corre E."/>
            <person name="Pelletier E."/>
            <person name="Niang G."/>
            <person name="Scheremetjew M."/>
            <person name="Finn R."/>
            <person name="Kale V."/>
            <person name="Holt S."/>
            <person name="Cochrane G."/>
            <person name="Meng A."/>
            <person name="Brown T."/>
            <person name="Cohen L."/>
        </authorList>
    </citation>
    <scope>NUCLEOTIDE SEQUENCE</scope>
    <source>
        <strain evidence="2">Isolate 1302-5</strain>
    </source>
</reference>
<dbReference type="AlphaFoldDB" id="A0A7S4K779"/>
<organism evidence="2">
    <name type="scientific">Odontella aurita</name>
    <dbReference type="NCBI Taxonomy" id="265563"/>
    <lineage>
        <taxon>Eukaryota</taxon>
        <taxon>Sar</taxon>
        <taxon>Stramenopiles</taxon>
        <taxon>Ochrophyta</taxon>
        <taxon>Bacillariophyta</taxon>
        <taxon>Mediophyceae</taxon>
        <taxon>Biddulphiophycidae</taxon>
        <taxon>Eupodiscales</taxon>
        <taxon>Odontellaceae</taxon>
        <taxon>Odontella</taxon>
    </lineage>
</organism>
<accession>A0A7S4K779</accession>
<evidence type="ECO:0000256" key="1">
    <source>
        <dbReference type="SAM" id="MobiDB-lite"/>
    </source>
</evidence>
<feature type="compositionally biased region" description="Basic and acidic residues" evidence="1">
    <location>
        <begin position="1"/>
        <end position="10"/>
    </location>
</feature>
<protein>
    <submittedName>
        <fullName evidence="2">Uncharacterized protein</fullName>
    </submittedName>
</protein>
<feature type="region of interest" description="Disordered" evidence="1">
    <location>
        <begin position="1"/>
        <end position="60"/>
    </location>
</feature>
<evidence type="ECO:0000313" key="2">
    <source>
        <dbReference type="EMBL" id="CAE2286066.1"/>
    </source>
</evidence>
<dbReference type="EMBL" id="HBKQ01059185">
    <property type="protein sequence ID" value="CAE2286066.1"/>
    <property type="molecule type" value="Transcribed_RNA"/>
</dbReference>
<gene>
    <name evidence="2" type="ORF">OAUR00152_LOCUS40443</name>
</gene>
<sequence length="131" mass="14157">MGEKYPKEEPDATVSRGSATAAVSAAPRRCRNKSKKPGEPAAKPTRGAVPSPKFDGTRDGLKGRGLVFDLADPRADRFAQVKREIIGYIRKECQNGGDIRWSLDHEKEKPLAAPAVLGANATGVDKEIFKI</sequence>
<proteinExistence type="predicted"/>
<name>A0A7S4K779_9STRA</name>